<dbReference type="KEGG" id="gvi:gll3933"/>
<name>Q7NEE7_GLOVI</name>
<dbReference type="InParanoid" id="Q7NEE7"/>
<dbReference type="RefSeq" id="WP_011143921.1">
    <property type="nucleotide sequence ID" value="NC_005125.1"/>
</dbReference>
<organism evidence="2 3">
    <name type="scientific">Gloeobacter violaceus (strain ATCC 29082 / PCC 7421)</name>
    <dbReference type="NCBI Taxonomy" id="251221"/>
    <lineage>
        <taxon>Bacteria</taxon>
        <taxon>Bacillati</taxon>
        <taxon>Cyanobacteriota</taxon>
        <taxon>Cyanophyceae</taxon>
        <taxon>Gloeobacterales</taxon>
        <taxon>Gloeobacteraceae</taxon>
        <taxon>Gloeobacter</taxon>
    </lineage>
</organism>
<gene>
    <name evidence="2" type="ordered locus">gll3933</name>
</gene>
<dbReference type="AlphaFoldDB" id="Q7NEE7"/>
<reference evidence="2 3" key="2">
    <citation type="journal article" date="2003" name="DNA Res.">
        <title>Complete genome structure of Gloeobacter violaceus PCC 7421, a cyanobacterium that lacks thylakoids (supplement).</title>
        <authorList>
            <person name="Nakamura Y."/>
            <person name="Kaneko T."/>
            <person name="Sato S."/>
            <person name="Mimuro M."/>
            <person name="Miyashita H."/>
            <person name="Tsuchiya T."/>
            <person name="Sasamoto S."/>
            <person name="Watanabe A."/>
            <person name="Kawashima K."/>
            <person name="Kishida Y."/>
            <person name="Kiyokawa C."/>
            <person name="Kohara M."/>
            <person name="Matsumoto M."/>
            <person name="Matsuno A."/>
            <person name="Nakazaki N."/>
            <person name="Shimpo S."/>
            <person name="Takeuchi C."/>
            <person name="Yamada M."/>
            <person name="Tabata S."/>
        </authorList>
    </citation>
    <scope>NUCLEOTIDE SEQUENCE [LARGE SCALE GENOMIC DNA]</scope>
    <source>
        <strain evidence="3">ATCC 29082 / PCC 7421</strain>
    </source>
</reference>
<sequence length="114" mass="12599">MKKLLLLGILALGIVAAPAQAQYYPSDYGPGYQYNQGYSNGNDSRYTQGYNDGYRCGRYEDCAGARPSQYSRSGYSSSGYNTYGRSGYSNYGRPQSLEGVLIQQGLNMLLRSVR</sequence>
<dbReference type="Proteomes" id="UP000000557">
    <property type="component" value="Chromosome"/>
</dbReference>
<reference evidence="2 3" key="1">
    <citation type="journal article" date="2003" name="DNA Res.">
        <title>Complete genome structure of Gloeobacter violaceus PCC 7421, a cyanobacterium that lacks thylakoids.</title>
        <authorList>
            <person name="Nakamura Y."/>
            <person name="Kaneko T."/>
            <person name="Sato S."/>
            <person name="Mimuro M."/>
            <person name="Miyashita H."/>
            <person name="Tsuchiya T."/>
            <person name="Sasamoto S."/>
            <person name="Watanabe A."/>
            <person name="Kawashima K."/>
            <person name="Kishida Y."/>
            <person name="Kiyokawa C."/>
            <person name="Kohara M."/>
            <person name="Matsumoto M."/>
            <person name="Matsuno A."/>
            <person name="Nakazaki N."/>
            <person name="Shimpo S."/>
            <person name="Takeuchi C."/>
            <person name="Yamada M."/>
            <person name="Tabata S."/>
        </authorList>
    </citation>
    <scope>NUCLEOTIDE SEQUENCE [LARGE SCALE GENOMIC DNA]</scope>
    <source>
        <strain evidence="3">ATCC 29082 / PCC 7421</strain>
    </source>
</reference>
<dbReference type="HOGENOM" id="CLU_2180103_0_0_3"/>
<accession>Q7NEE7</accession>
<evidence type="ECO:0000256" key="1">
    <source>
        <dbReference type="SAM" id="SignalP"/>
    </source>
</evidence>
<evidence type="ECO:0000313" key="2">
    <source>
        <dbReference type="EMBL" id="BAC91874.1"/>
    </source>
</evidence>
<feature type="chain" id="PRO_5004288806" evidence="1">
    <location>
        <begin position="22"/>
        <end position="114"/>
    </location>
</feature>
<feature type="signal peptide" evidence="1">
    <location>
        <begin position="1"/>
        <end position="21"/>
    </location>
</feature>
<keyword evidence="1" id="KW-0732">Signal</keyword>
<dbReference type="EMBL" id="BA000045">
    <property type="protein sequence ID" value="BAC91874.1"/>
    <property type="molecule type" value="Genomic_DNA"/>
</dbReference>
<proteinExistence type="predicted"/>
<keyword evidence="3" id="KW-1185">Reference proteome</keyword>
<protein>
    <submittedName>
        <fullName evidence="2">Gll3933 protein</fullName>
    </submittedName>
</protein>
<dbReference type="EnsemblBacteria" id="BAC91874">
    <property type="protein sequence ID" value="BAC91874"/>
    <property type="gene ID" value="BAC91874"/>
</dbReference>
<evidence type="ECO:0000313" key="3">
    <source>
        <dbReference type="Proteomes" id="UP000000557"/>
    </source>
</evidence>